<sequence length="83" mass="9838">MCFSFRLMAKVFGVSRSGFYYWIKRRHKQTNRQQKQATIDDKVKNAFDEGKQRDGARRIQKERSEDGNHLNVKTIANSMKIKD</sequence>
<accession>A0ABS0U9Z2</accession>
<evidence type="ECO:0000313" key="3">
    <source>
        <dbReference type="Proteomes" id="UP000696184"/>
    </source>
</evidence>
<dbReference type="PANTHER" id="PTHR46889:SF6">
    <property type="entry name" value="TRANSPOSASE INSF FOR INSERTION SEQUENCE IS3B"/>
    <property type="match status" value="1"/>
</dbReference>
<reference evidence="2 3" key="1">
    <citation type="submission" date="2020-08" db="EMBL/GenBank/DDBJ databases">
        <title>Description of Xenorhabdus lircayensis sp. nov., the symbiotic bacterium associated with the entomopathogenic nematode Steirnernema unicornum.</title>
        <authorList>
            <person name="Castaneda-Alvarez C."/>
            <person name="Prodan S."/>
            <person name="Zamorano A."/>
            <person name="San-Blas E."/>
            <person name="Aballay E."/>
        </authorList>
    </citation>
    <scope>NUCLEOTIDE SEQUENCE [LARGE SCALE GENOMIC DNA]</scope>
    <source>
        <strain evidence="2 3">VLS</strain>
    </source>
</reference>
<name>A0ABS0U9Z2_9GAMM</name>
<comment type="caution">
    <text evidence="2">The sequence shown here is derived from an EMBL/GenBank/DDBJ whole genome shotgun (WGS) entry which is preliminary data.</text>
</comment>
<dbReference type="EMBL" id="JACOII010000060">
    <property type="protein sequence ID" value="MBI6550314.1"/>
    <property type="molecule type" value="Genomic_DNA"/>
</dbReference>
<evidence type="ECO:0008006" key="4">
    <source>
        <dbReference type="Google" id="ProtNLM"/>
    </source>
</evidence>
<feature type="compositionally biased region" description="Basic and acidic residues" evidence="1">
    <location>
        <begin position="46"/>
        <end position="68"/>
    </location>
</feature>
<feature type="region of interest" description="Disordered" evidence="1">
    <location>
        <begin position="46"/>
        <end position="71"/>
    </location>
</feature>
<gene>
    <name evidence="2" type="ORF">H8A87_16850</name>
</gene>
<dbReference type="InterPro" id="IPR050900">
    <property type="entry name" value="Transposase_IS3/IS150/IS904"/>
</dbReference>
<organism evidence="2 3">
    <name type="scientific">Xenorhabdus lircayensis</name>
    <dbReference type="NCBI Taxonomy" id="2763499"/>
    <lineage>
        <taxon>Bacteria</taxon>
        <taxon>Pseudomonadati</taxon>
        <taxon>Pseudomonadota</taxon>
        <taxon>Gammaproteobacteria</taxon>
        <taxon>Enterobacterales</taxon>
        <taxon>Morganellaceae</taxon>
        <taxon>Xenorhabdus</taxon>
    </lineage>
</organism>
<evidence type="ECO:0000313" key="2">
    <source>
        <dbReference type="EMBL" id="MBI6550314.1"/>
    </source>
</evidence>
<proteinExistence type="predicted"/>
<protein>
    <recommendedName>
        <fullName evidence="4">Transposase</fullName>
    </recommendedName>
</protein>
<evidence type="ECO:0000256" key="1">
    <source>
        <dbReference type="SAM" id="MobiDB-lite"/>
    </source>
</evidence>
<dbReference type="PANTHER" id="PTHR46889">
    <property type="entry name" value="TRANSPOSASE INSF FOR INSERTION SEQUENCE IS3B-RELATED"/>
    <property type="match status" value="1"/>
</dbReference>
<dbReference type="Proteomes" id="UP000696184">
    <property type="component" value="Unassembled WGS sequence"/>
</dbReference>
<keyword evidence="3" id="KW-1185">Reference proteome</keyword>